<dbReference type="InterPro" id="IPR038444">
    <property type="entry name" value="DUF465_sf"/>
</dbReference>
<organism evidence="2">
    <name type="scientific">hydrothermal vent metagenome</name>
    <dbReference type="NCBI Taxonomy" id="652676"/>
    <lineage>
        <taxon>unclassified sequences</taxon>
        <taxon>metagenomes</taxon>
        <taxon>ecological metagenomes</taxon>
    </lineage>
</organism>
<gene>
    <name evidence="2" type="ORF">MNBD_ALPHA12-53</name>
</gene>
<dbReference type="Gene3D" id="6.10.280.50">
    <property type="match status" value="1"/>
</dbReference>
<reference evidence="2" key="1">
    <citation type="submission" date="2018-06" db="EMBL/GenBank/DDBJ databases">
        <authorList>
            <person name="Zhirakovskaya E."/>
        </authorList>
    </citation>
    <scope>NUCLEOTIDE SEQUENCE</scope>
</reference>
<evidence type="ECO:0000313" key="2">
    <source>
        <dbReference type="EMBL" id="VAW15823.1"/>
    </source>
</evidence>
<evidence type="ECO:0008006" key="3">
    <source>
        <dbReference type="Google" id="ProtNLM"/>
    </source>
</evidence>
<name>A0A3B0TI47_9ZZZZ</name>
<dbReference type="InterPro" id="IPR007420">
    <property type="entry name" value="DUF465"/>
</dbReference>
<evidence type="ECO:0000256" key="1">
    <source>
        <dbReference type="SAM" id="Coils"/>
    </source>
</evidence>
<accession>A0A3B0TI47</accession>
<protein>
    <recommendedName>
        <fullName evidence="3">DUF465 domain-containing protein</fullName>
    </recommendedName>
</protein>
<feature type="coiled-coil region" evidence="1">
    <location>
        <begin position="7"/>
        <end position="55"/>
    </location>
</feature>
<sequence>MPSVSYISALERRHQMLEQEIDQEMQYPSQDGLKIQELKRKKLEIKDQLTRLLRETHH</sequence>
<proteinExistence type="predicted"/>
<dbReference type="EMBL" id="UOEO01000039">
    <property type="protein sequence ID" value="VAW15823.1"/>
    <property type="molecule type" value="Genomic_DNA"/>
</dbReference>
<dbReference type="AlphaFoldDB" id="A0A3B0TI47"/>
<keyword evidence="1" id="KW-0175">Coiled coil</keyword>
<dbReference type="Pfam" id="PF04325">
    <property type="entry name" value="DUF465"/>
    <property type="match status" value="1"/>
</dbReference>